<keyword evidence="2" id="KW-1185">Reference proteome</keyword>
<gene>
    <name evidence="1" type="ORF">B6A14_07885</name>
</gene>
<dbReference type="NCBIfam" id="TIGR01683">
    <property type="entry name" value="thiS"/>
    <property type="match status" value="1"/>
</dbReference>
<dbReference type="SUPFAM" id="SSF54285">
    <property type="entry name" value="MoaD/ThiS"/>
    <property type="match status" value="1"/>
</dbReference>
<dbReference type="Proteomes" id="UP000196880">
    <property type="component" value="Unassembled WGS sequence"/>
</dbReference>
<dbReference type="InterPro" id="IPR003749">
    <property type="entry name" value="ThiS/MoaD-like"/>
</dbReference>
<dbReference type="InterPro" id="IPR012675">
    <property type="entry name" value="Beta-grasp_dom_sf"/>
</dbReference>
<evidence type="ECO:0000313" key="2">
    <source>
        <dbReference type="Proteomes" id="UP000196880"/>
    </source>
</evidence>
<dbReference type="InterPro" id="IPR010035">
    <property type="entry name" value="Thi_S"/>
</dbReference>
<proteinExistence type="predicted"/>
<dbReference type="PANTHER" id="PTHR34472">
    <property type="entry name" value="SULFUR CARRIER PROTEIN THIS"/>
    <property type="match status" value="1"/>
</dbReference>
<dbReference type="EMBL" id="NAIA01000003">
    <property type="protein sequence ID" value="OWF65691.1"/>
    <property type="molecule type" value="Genomic_DNA"/>
</dbReference>
<dbReference type="OrthoDB" id="9800283at2"/>
<protein>
    <submittedName>
        <fullName evidence="1">Thiamine biosynthesis protein ThiS</fullName>
    </submittedName>
</protein>
<dbReference type="Pfam" id="PF02597">
    <property type="entry name" value="ThiS"/>
    <property type="match status" value="1"/>
</dbReference>
<dbReference type="AlphaFoldDB" id="A0A210RXJ1"/>
<name>A0A210RXJ1_9BURK</name>
<dbReference type="InterPro" id="IPR016155">
    <property type="entry name" value="Mopterin_synth/thiamin_S_b"/>
</dbReference>
<accession>A0A210RXJ1</accession>
<sequence length="65" mass="7138">MRVIVNQIEHELPTQSVISDVLSLIDAKPPYAVAVNLNFVPKTQHGEFLLNENDEIEIIAPVTGG</sequence>
<dbReference type="CDD" id="cd00565">
    <property type="entry name" value="Ubl_ThiS"/>
    <property type="match status" value="1"/>
</dbReference>
<dbReference type="Gene3D" id="3.10.20.30">
    <property type="match status" value="1"/>
</dbReference>
<comment type="caution">
    <text evidence="1">The sequence shown here is derived from an EMBL/GenBank/DDBJ whole genome shotgun (WGS) entry which is preliminary data.</text>
</comment>
<organism evidence="1 2">
    <name type="scientific">Polynucleobacter hirudinilacicola</name>
    <dbReference type="NCBI Taxonomy" id="1743166"/>
    <lineage>
        <taxon>Bacteria</taxon>
        <taxon>Pseudomonadati</taxon>
        <taxon>Pseudomonadota</taxon>
        <taxon>Betaproteobacteria</taxon>
        <taxon>Burkholderiales</taxon>
        <taxon>Burkholderiaceae</taxon>
        <taxon>Polynucleobacter</taxon>
    </lineage>
</organism>
<evidence type="ECO:0000313" key="1">
    <source>
        <dbReference type="EMBL" id="OWF65691.1"/>
    </source>
</evidence>
<dbReference type="RefSeq" id="WP_087909928.1">
    <property type="nucleotide sequence ID" value="NZ_NAIA01000003.1"/>
</dbReference>
<dbReference type="PANTHER" id="PTHR34472:SF1">
    <property type="entry name" value="SULFUR CARRIER PROTEIN THIS"/>
    <property type="match status" value="1"/>
</dbReference>
<reference evidence="1 2" key="1">
    <citation type="submission" date="2017-03" db="EMBL/GenBank/DDBJ databases">
        <title>New species Polynucleobacter sp. MWH-EgelM1-30-B4.</title>
        <authorList>
            <person name="Hahn M.W."/>
        </authorList>
    </citation>
    <scope>NUCLEOTIDE SEQUENCE [LARGE SCALE GENOMIC DNA]</scope>
    <source>
        <strain evidence="1 2">MWH-EgelM1-30-B4</strain>
    </source>
</reference>